<dbReference type="EMBL" id="MT145131">
    <property type="protein sequence ID" value="QJI03921.1"/>
    <property type="molecule type" value="Genomic_DNA"/>
</dbReference>
<name>A0A6H1ZSR1_9ZZZZ</name>
<gene>
    <name evidence="3" type="ORF">MM415A01725_0009</name>
    <name evidence="2" type="ORF">MM415B00576_0005</name>
    <name evidence="1" type="ORF">TM448A01764_0012</name>
    <name evidence="4" type="ORF">TM448B05418_0005</name>
</gene>
<dbReference type="EMBL" id="MT142178">
    <property type="protein sequence ID" value="QJA75667.1"/>
    <property type="molecule type" value="Genomic_DNA"/>
</dbReference>
<organism evidence="1">
    <name type="scientific">viral metagenome</name>
    <dbReference type="NCBI Taxonomy" id="1070528"/>
    <lineage>
        <taxon>unclassified sequences</taxon>
        <taxon>metagenomes</taxon>
        <taxon>organismal metagenomes</taxon>
    </lineage>
</organism>
<evidence type="ECO:0000313" key="2">
    <source>
        <dbReference type="EMBL" id="QJA63785.1"/>
    </source>
</evidence>
<sequence>MSRDVPFDKDAVCDVCGKVGAWDFMGDFLCPECASKVIEKDDN</sequence>
<dbReference type="AlphaFoldDB" id="A0A6H1ZSR1"/>
<evidence type="ECO:0000313" key="1">
    <source>
        <dbReference type="EMBL" id="QJA50451.1"/>
    </source>
</evidence>
<evidence type="ECO:0000313" key="3">
    <source>
        <dbReference type="EMBL" id="QJA75667.1"/>
    </source>
</evidence>
<accession>A0A6H1ZSR1</accession>
<evidence type="ECO:0000313" key="4">
    <source>
        <dbReference type="EMBL" id="QJI03921.1"/>
    </source>
</evidence>
<dbReference type="EMBL" id="MT141506">
    <property type="protein sequence ID" value="QJA63785.1"/>
    <property type="molecule type" value="Genomic_DNA"/>
</dbReference>
<protein>
    <submittedName>
        <fullName evidence="1">Uncharacterized protein</fullName>
    </submittedName>
</protein>
<proteinExistence type="predicted"/>
<dbReference type="EMBL" id="MT144196">
    <property type="protein sequence ID" value="QJA50451.1"/>
    <property type="molecule type" value="Genomic_DNA"/>
</dbReference>
<reference evidence="1" key="1">
    <citation type="submission" date="2020-03" db="EMBL/GenBank/DDBJ databases">
        <title>The deep terrestrial virosphere.</title>
        <authorList>
            <person name="Holmfeldt K."/>
            <person name="Nilsson E."/>
            <person name="Simone D."/>
            <person name="Lopez-Fernandez M."/>
            <person name="Wu X."/>
            <person name="de Brujin I."/>
            <person name="Lundin D."/>
            <person name="Andersson A."/>
            <person name="Bertilsson S."/>
            <person name="Dopson M."/>
        </authorList>
    </citation>
    <scope>NUCLEOTIDE SEQUENCE</scope>
    <source>
        <strain evidence="3">MM415A01725</strain>
        <strain evidence="2">MM415B00576</strain>
        <strain evidence="1">TM448A01764</strain>
        <strain evidence="4">TM448B05418</strain>
    </source>
</reference>